<proteinExistence type="predicted"/>
<dbReference type="KEGG" id="vg:13995350"/>
<evidence type="ECO:0000313" key="1">
    <source>
        <dbReference type="EMBL" id="AFU88292.1"/>
    </source>
</evidence>
<dbReference type="EMBL" id="JX100810">
    <property type="protein sequence ID" value="AFU88292.1"/>
    <property type="molecule type" value="Genomic_DNA"/>
</dbReference>
<gene>
    <name evidence="1" type="ORF">CcrColossus_gp422</name>
</gene>
<accession>K4K6S5</accession>
<sequence length="95" mass="10309">MPLMTIAQNREHILQRMREGGEAAQRLLRTGQAAMVARWNPTGLPEMSLSRYSYGSRAFTAAKRMVDAGEIIVAGGALENGEAHLLAGPNFPKEA</sequence>
<keyword evidence="2" id="KW-1185">Reference proteome</keyword>
<protein>
    <submittedName>
        <fullName evidence="1">Uncharacterized protein</fullName>
    </submittedName>
</protein>
<evidence type="ECO:0000313" key="2">
    <source>
        <dbReference type="Proteomes" id="UP000000463"/>
    </source>
</evidence>
<dbReference type="Proteomes" id="UP000000463">
    <property type="component" value="Segment"/>
</dbReference>
<dbReference type="GeneID" id="13995350"/>
<name>K4K6S5_9CAUD</name>
<organism evidence="1 2">
    <name type="scientific">Caulobacter phage CcrColossus</name>
    <dbReference type="NCBI Taxonomy" id="1211640"/>
    <lineage>
        <taxon>Viruses</taxon>
        <taxon>Duplodnaviria</taxon>
        <taxon>Heunggongvirae</taxon>
        <taxon>Uroviricota</taxon>
        <taxon>Caudoviricetes</taxon>
        <taxon>Jeanschmidtviridae</taxon>
        <taxon>Colossusvirus</taxon>
        <taxon>Colossusvirus colossus</taxon>
    </lineage>
</organism>
<reference evidence="1 2" key="1">
    <citation type="journal article" date="2012" name="BMC Genomics">
        <title>The Caulobacter crescentus phage phiCbK: genomics of a canonical phage.</title>
        <authorList>
            <person name="Gill J.J."/>
            <person name="Berry J.D."/>
            <person name="Russell W.K."/>
            <person name="Lessor L."/>
            <person name="Escobar Garcia D.A."/>
            <person name="Hernandez D."/>
            <person name="Kane A."/>
            <person name="Keene J."/>
            <person name="Maddox M."/>
            <person name="Martin R."/>
            <person name="Mohan S."/>
            <person name="Thorn A.M."/>
            <person name="Russell D.H."/>
            <person name="Young R."/>
        </authorList>
    </citation>
    <scope>NUCLEOTIDE SEQUENCE [LARGE SCALE GENOMIC DNA]</scope>
</reference>
<dbReference type="RefSeq" id="YP_006988656.1">
    <property type="nucleotide sequence ID" value="NC_019406.1"/>
</dbReference>